<proteinExistence type="predicted"/>
<dbReference type="NCBIfam" id="TIGR00305">
    <property type="entry name" value="putative toxin-antitoxin system toxin component, PIN family"/>
    <property type="match status" value="1"/>
</dbReference>
<dbReference type="Proteomes" id="UP000515811">
    <property type="component" value="Chromosome"/>
</dbReference>
<sequence>MRIVLRWPQCNEGYEGVAPRPLVLDTNVVLDMLIFDDPHVPPIRELIAAGELRWIADQAQRIELERVLEYSQIAPRVAYYGKTVAGVLAAFDEAVDYVPGAPKIRFTCTDPDDQHFLDLASAHKAVLVSKDKAVLKLRKRVAQYYGATVGNIVEYAPAAPDLDTEPTQVREAALHEAV</sequence>
<dbReference type="InterPro" id="IPR029060">
    <property type="entry name" value="PIN-like_dom_sf"/>
</dbReference>
<evidence type="ECO:0000313" key="3">
    <source>
        <dbReference type="Proteomes" id="UP000515811"/>
    </source>
</evidence>
<feature type="domain" description="PIN" evidence="1">
    <location>
        <begin position="22"/>
        <end position="133"/>
    </location>
</feature>
<dbReference type="RefSeq" id="WP_187597864.1">
    <property type="nucleotide sequence ID" value="NZ_CP060714.1"/>
</dbReference>
<dbReference type="InterPro" id="IPR002716">
    <property type="entry name" value="PIN_dom"/>
</dbReference>
<protein>
    <submittedName>
        <fullName evidence="2">Putative toxin-antitoxin system toxin component, PIN family</fullName>
    </submittedName>
</protein>
<dbReference type="PANTHER" id="PTHR34610:SF3">
    <property type="entry name" value="SSL7007 PROTEIN"/>
    <property type="match status" value="1"/>
</dbReference>
<keyword evidence="3" id="KW-1185">Reference proteome</keyword>
<dbReference type="InterPro" id="IPR002850">
    <property type="entry name" value="PIN_toxin-like"/>
</dbReference>
<organism evidence="2 3">
    <name type="scientific">Diaphorobacter ruginosibacter</name>
    <dbReference type="NCBI Taxonomy" id="1715720"/>
    <lineage>
        <taxon>Bacteria</taxon>
        <taxon>Pseudomonadati</taxon>
        <taxon>Pseudomonadota</taxon>
        <taxon>Betaproteobacteria</taxon>
        <taxon>Burkholderiales</taxon>
        <taxon>Comamonadaceae</taxon>
        <taxon>Diaphorobacter</taxon>
    </lineage>
</organism>
<reference evidence="2 3" key="1">
    <citation type="submission" date="2020-08" db="EMBL/GenBank/DDBJ databases">
        <title>Genome sequence of Diaphorobacter ruginosibacter DSM 27467T.</title>
        <authorList>
            <person name="Hyun D.-W."/>
            <person name="Bae J.-W."/>
        </authorList>
    </citation>
    <scope>NUCLEOTIDE SEQUENCE [LARGE SCALE GENOMIC DNA]</scope>
    <source>
        <strain evidence="2 3">DSM 27467</strain>
    </source>
</reference>
<dbReference type="KEGG" id="drg:H9K76_01585"/>
<dbReference type="SUPFAM" id="SSF88723">
    <property type="entry name" value="PIN domain-like"/>
    <property type="match status" value="1"/>
</dbReference>
<evidence type="ECO:0000313" key="2">
    <source>
        <dbReference type="EMBL" id="QNN57616.1"/>
    </source>
</evidence>
<dbReference type="PANTHER" id="PTHR34610">
    <property type="entry name" value="SSL7007 PROTEIN"/>
    <property type="match status" value="1"/>
</dbReference>
<dbReference type="EMBL" id="CP060714">
    <property type="protein sequence ID" value="QNN57616.1"/>
    <property type="molecule type" value="Genomic_DNA"/>
</dbReference>
<dbReference type="Pfam" id="PF13470">
    <property type="entry name" value="PIN_3"/>
    <property type="match status" value="1"/>
</dbReference>
<dbReference type="AlphaFoldDB" id="A0A7G9RPU1"/>
<name>A0A7G9RPU1_9BURK</name>
<gene>
    <name evidence="2" type="ORF">H9K76_01585</name>
</gene>
<evidence type="ECO:0000259" key="1">
    <source>
        <dbReference type="Pfam" id="PF13470"/>
    </source>
</evidence>
<accession>A0A7G9RPU1</accession>